<dbReference type="PRINTS" id="PR00035">
    <property type="entry name" value="HTHGNTR"/>
</dbReference>
<dbReference type="Proteomes" id="UP000252698">
    <property type="component" value="Chromosome"/>
</dbReference>
<evidence type="ECO:0000256" key="2">
    <source>
        <dbReference type="ARBA" id="ARBA00023125"/>
    </source>
</evidence>
<feature type="domain" description="HTH gntR-type" evidence="4">
    <location>
        <begin position="3"/>
        <end position="70"/>
    </location>
</feature>
<dbReference type="InterPro" id="IPR000524">
    <property type="entry name" value="Tscrpt_reg_HTH_GntR"/>
</dbReference>
<dbReference type="SUPFAM" id="SSF46785">
    <property type="entry name" value="Winged helix' DNA-binding domain"/>
    <property type="match status" value="1"/>
</dbReference>
<sequence>MPLGPGQAPAEAVRERIADGTYPPRHLISEVQLEVEFGVARGTVRKVTAALRAEGLIVTTAGMGSFVADPS</sequence>
<reference evidence="5 6" key="1">
    <citation type="journal article" date="2018" name="Front. Microbiol.">
        <title>Genome Sequencing of Streptomyces atratus SCSIOZH16 and Activation Production of Nocardamine via Metabolic Engineering.</title>
        <authorList>
            <person name="Li Y."/>
            <person name="Zhang C."/>
            <person name="Liu C."/>
            <person name="Ju J."/>
            <person name="Ma J."/>
        </authorList>
    </citation>
    <scope>NUCLEOTIDE SEQUENCE [LARGE SCALE GENOMIC DNA]</scope>
    <source>
        <strain evidence="5 6">SCSIO_ZH16</strain>
    </source>
</reference>
<dbReference type="SMART" id="SM00345">
    <property type="entry name" value="HTH_GNTR"/>
    <property type="match status" value="1"/>
</dbReference>
<dbReference type="PANTHER" id="PTHR44846:SF1">
    <property type="entry name" value="MANNOSYL-D-GLYCERATE TRANSPORT_METABOLISM SYSTEM REPRESSOR MNGR-RELATED"/>
    <property type="match status" value="1"/>
</dbReference>
<dbReference type="Pfam" id="PF00392">
    <property type="entry name" value="GntR"/>
    <property type="match status" value="1"/>
</dbReference>
<proteinExistence type="predicted"/>
<dbReference type="GO" id="GO:0045892">
    <property type="term" value="P:negative regulation of DNA-templated transcription"/>
    <property type="evidence" value="ECO:0007669"/>
    <property type="project" value="TreeGrafter"/>
</dbReference>
<keyword evidence="2" id="KW-0238">DNA-binding</keyword>
<evidence type="ECO:0000259" key="4">
    <source>
        <dbReference type="PROSITE" id="PS50949"/>
    </source>
</evidence>
<accession>A0A2Z5JAC7</accession>
<dbReference type="EMBL" id="CP027306">
    <property type="protein sequence ID" value="AXE77316.1"/>
    <property type="molecule type" value="Genomic_DNA"/>
</dbReference>
<protein>
    <submittedName>
        <fullName evidence="5">GntR family transcriptional regulator</fullName>
    </submittedName>
</protein>
<dbReference type="Gene3D" id="1.10.10.10">
    <property type="entry name" value="Winged helix-like DNA-binding domain superfamily/Winged helix DNA-binding domain"/>
    <property type="match status" value="1"/>
</dbReference>
<dbReference type="InterPro" id="IPR050679">
    <property type="entry name" value="Bact_HTH_transcr_reg"/>
</dbReference>
<dbReference type="PROSITE" id="PS50949">
    <property type="entry name" value="HTH_GNTR"/>
    <property type="match status" value="1"/>
</dbReference>
<dbReference type="GO" id="GO:0003677">
    <property type="term" value="F:DNA binding"/>
    <property type="evidence" value="ECO:0007669"/>
    <property type="project" value="UniProtKB-KW"/>
</dbReference>
<dbReference type="GO" id="GO:0003700">
    <property type="term" value="F:DNA-binding transcription factor activity"/>
    <property type="evidence" value="ECO:0007669"/>
    <property type="project" value="InterPro"/>
</dbReference>
<evidence type="ECO:0000313" key="5">
    <source>
        <dbReference type="EMBL" id="AXE77316.1"/>
    </source>
</evidence>
<keyword evidence="3" id="KW-0804">Transcription</keyword>
<evidence type="ECO:0000256" key="3">
    <source>
        <dbReference type="ARBA" id="ARBA00023163"/>
    </source>
</evidence>
<dbReference type="AlphaFoldDB" id="A0A2Z5JAC7"/>
<name>A0A2Z5JAC7_STRAR</name>
<keyword evidence="1" id="KW-0805">Transcription regulation</keyword>
<dbReference type="KEGG" id="sata:C5746_10660"/>
<evidence type="ECO:0000313" key="6">
    <source>
        <dbReference type="Proteomes" id="UP000252698"/>
    </source>
</evidence>
<gene>
    <name evidence="5" type="ORF">C5746_10660</name>
</gene>
<organism evidence="5 6">
    <name type="scientific">Streptomyces atratus</name>
    <dbReference type="NCBI Taxonomy" id="1893"/>
    <lineage>
        <taxon>Bacteria</taxon>
        <taxon>Bacillati</taxon>
        <taxon>Actinomycetota</taxon>
        <taxon>Actinomycetes</taxon>
        <taxon>Kitasatosporales</taxon>
        <taxon>Streptomycetaceae</taxon>
        <taxon>Streptomyces</taxon>
    </lineage>
</organism>
<dbReference type="InterPro" id="IPR036390">
    <property type="entry name" value="WH_DNA-bd_sf"/>
</dbReference>
<dbReference type="PANTHER" id="PTHR44846">
    <property type="entry name" value="MANNOSYL-D-GLYCERATE TRANSPORT/METABOLISM SYSTEM REPRESSOR MNGR-RELATED"/>
    <property type="match status" value="1"/>
</dbReference>
<evidence type="ECO:0000256" key="1">
    <source>
        <dbReference type="ARBA" id="ARBA00023015"/>
    </source>
</evidence>
<dbReference type="InterPro" id="IPR036388">
    <property type="entry name" value="WH-like_DNA-bd_sf"/>
</dbReference>